<dbReference type="GO" id="GO:0005739">
    <property type="term" value="C:mitochondrion"/>
    <property type="evidence" value="ECO:0007669"/>
    <property type="project" value="TreeGrafter"/>
</dbReference>
<dbReference type="CDD" id="cd01651">
    <property type="entry name" value="RT_G2_intron"/>
    <property type="match status" value="1"/>
</dbReference>
<dbReference type="Pfam" id="PF01348">
    <property type="entry name" value="Intron_maturas2"/>
    <property type="match status" value="1"/>
</dbReference>
<keyword evidence="2" id="KW-0496">Mitochondrion</keyword>
<evidence type="ECO:0000313" key="2">
    <source>
        <dbReference type="EMBL" id="BBI37390.1"/>
    </source>
</evidence>
<organism evidence="2">
    <name type="scientific">Placozoa sp. H11 HM-2017</name>
    <dbReference type="NCBI Taxonomy" id="2017598"/>
    <lineage>
        <taxon>Eukaryota</taxon>
        <taxon>Metazoa</taxon>
        <taxon>Placozoa</taxon>
    </lineage>
</organism>
<dbReference type="InterPro" id="IPR024937">
    <property type="entry name" value="Domain_X"/>
</dbReference>
<dbReference type="SUPFAM" id="SSF56672">
    <property type="entry name" value="DNA/RNA polymerases"/>
    <property type="match status" value="1"/>
</dbReference>
<proteinExistence type="predicted"/>
<dbReference type="PANTHER" id="PTHR33642">
    <property type="entry name" value="COX1/OXI3 INTRON 1 PROTEIN-RELATED"/>
    <property type="match status" value="1"/>
</dbReference>
<dbReference type="GO" id="GO:0003964">
    <property type="term" value="F:RNA-directed DNA polymerase activity"/>
    <property type="evidence" value="ECO:0007669"/>
    <property type="project" value="TreeGrafter"/>
</dbReference>
<name>A0A7I6N2M4_9METZ</name>
<dbReference type="AlphaFoldDB" id="A0A7I6N2M4"/>
<evidence type="ECO:0000259" key="1">
    <source>
        <dbReference type="Pfam" id="PF01348"/>
    </source>
</evidence>
<dbReference type="GO" id="GO:0006315">
    <property type="term" value="P:homing of group II introns"/>
    <property type="evidence" value="ECO:0007669"/>
    <property type="project" value="TreeGrafter"/>
</dbReference>
<accession>A0A7I6N2M4</accession>
<feature type="domain" description="Domain X" evidence="1">
    <location>
        <begin position="563"/>
        <end position="673"/>
    </location>
</feature>
<dbReference type="EMBL" id="LC460469">
    <property type="protein sequence ID" value="BBI37390.1"/>
    <property type="molecule type" value="Genomic_DNA"/>
</dbReference>
<dbReference type="InterPro" id="IPR043502">
    <property type="entry name" value="DNA/RNA_pol_sf"/>
</dbReference>
<dbReference type="GO" id="GO:0090615">
    <property type="term" value="P:mitochondrial mRNA processing"/>
    <property type="evidence" value="ECO:0007669"/>
    <property type="project" value="TreeGrafter"/>
</dbReference>
<sequence length="680" mass="78368">MRQPIVRMNGQLMISNCHNVRTFSELGSSERKFQNTASRKKAWMEQNVEVKGLQSVPSMVRAYLWSSLLFGISLGRNGACMLPMTIWILVFGVVQHKGGPKDPQTERRPKEGYKHTYGSLGLPKEIFLYGNRVKIVRKSVFFERLTAKCFFFHRYYSTGCRDLTKTQKNPGREKVIKKMRDLTKRVLKNPNQKVDRKLYDLVCNPYMLEFAYNNIKKKPKNITKGIVPKTLDGMSWSVFLELAKELKEEKFQFKSKKGSNKTPSLRSGSNPFSVAPREKIALEVMRMILNEVFEPTFLDCSHGFRPGRSLHSAAGSFGSRFKPSAWVIEGNKCFLKVDHSILMNIIEEKIKDRQFTKLIWKSLGAGCTEFGANAFESVYGAPQGTIIGPVLRNIYLHKLDKYILKLKVPLDIGKRARKRAPKGTSLGGRSSFLYNRYSIKNEKKEGRMGLEIKSYKELPRGAIGAPNFLNYKRISYVRFADDWIIGVRGSYQETVEILSKVLGFCKDVLKLEVNKEKPKITSLKKGKVGGFFQGLNVPRTRHGELSGKKVFLKRKPGLEAWEFSVSLDRIKRKLREIKILKGEKPTPRFFWVHLTPKQIISLFNSVLKGYLNYYSFVCNFSRFKFWLKWVITTSAGMTLARKYNTSTNKIFSKYGQTLKFSDYSIYQPKKKEKRRLVTKK</sequence>
<reference evidence="2" key="1">
    <citation type="journal article" date="2020" name="Genome Biol.">
        <title>Mitochondrial genome evolution of placozoans: gene rearrangements and repeat expansions.</title>
        <authorList>
            <person name="Miyazawa H."/>
            <person name="Osigus H.J."/>
            <person name="Rolfes S."/>
            <person name="Kamm K."/>
            <person name="Schierwater B."/>
            <person name="Nakano H."/>
        </authorList>
    </citation>
    <scope>NUCLEOTIDE SEQUENCE</scope>
    <source>
        <strain evidence="2">SMD_9</strain>
    </source>
</reference>
<dbReference type="PANTHER" id="PTHR33642:SF4">
    <property type="entry name" value="COX1_OXI3 INTRON 1 PROTEIN-RELATED"/>
    <property type="match status" value="1"/>
</dbReference>
<protein>
    <recommendedName>
        <fullName evidence="1">Domain X domain-containing protein</fullName>
    </recommendedName>
</protein>
<geneLocation type="mitochondrion" evidence="2"/>